<gene>
    <name evidence="1" type="ORF">NDU88_002103</name>
</gene>
<keyword evidence="2" id="KW-1185">Reference proteome</keyword>
<comment type="caution">
    <text evidence="1">The sequence shown here is derived from an EMBL/GenBank/DDBJ whole genome shotgun (WGS) entry which is preliminary data.</text>
</comment>
<dbReference type="EMBL" id="JANPWB010000010">
    <property type="protein sequence ID" value="KAJ1135665.1"/>
    <property type="molecule type" value="Genomic_DNA"/>
</dbReference>
<dbReference type="Proteomes" id="UP001066276">
    <property type="component" value="Chromosome 6"/>
</dbReference>
<proteinExistence type="predicted"/>
<protein>
    <submittedName>
        <fullName evidence="1">Uncharacterized protein</fullName>
    </submittedName>
</protein>
<evidence type="ECO:0000313" key="1">
    <source>
        <dbReference type="EMBL" id="KAJ1135665.1"/>
    </source>
</evidence>
<dbReference type="AlphaFoldDB" id="A0AAV7QBZ3"/>
<sequence>MLFAAAAFPARSGPCQASVWVGLCPARASLVGLFAGSEHRSVGPRGRGVRWELPAPSSESNPLVRRDGGYLRAPLLVLVGWPHDLQSARDLAALAAPYRLAGLLAPPGLPEAVEHLPGPSVDVWSILDWAHGPRHGLRTLGDPWGALLWVTACDPAGRGPGPEEASRGSGWLALEPAVSALGQCCWGGALSLPRPFGGRPPGSLCPMRVLILAQVAGLDAGDGHNPVAYLLGLTAACDPLGAGPRGSQPHPAAIPVMMAYYQ</sequence>
<reference evidence="1" key="1">
    <citation type="journal article" date="2022" name="bioRxiv">
        <title>Sequencing and chromosome-scale assembly of the giantPleurodeles waltlgenome.</title>
        <authorList>
            <person name="Brown T."/>
            <person name="Elewa A."/>
            <person name="Iarovenko S."/>
            <person name="Subramanian E."/>
            <person name="Araus A.J."/>
            <person name="Petzold A."/>
            <person name="Susuki M."/>
            <person name="Suzuki K.-i.T."/>
            <person name="Hayashi T."/>
            <person name="Toyoda A."/>
            <person name="Oliveira C."/>
            <person name="Osipova E."/>
            <person name="Leigh N.D."/>
            <person name="Simon A."/>
            <person name="Yun M.H."/>
        </authorList>
    </citation>
    <scope>NUCLEOTIDE SEQUENCE</scope>
    <source>
        <strain evidence="1">20211129_DDA</strain>
        <tissue evidence="1">Liver</tissue>
    </source>
</reference>
<name>A0AAV7QBZ3_PLEWA</name>
<evidence type="ECO:0000313" key="2">
    <source>
        <dbReference type="Proteomes" id="UP001066276"/>
    </source>
</evidence>
<organism evidence="1 2">
    <name type="scientific">Pleurodeles waltl</name>
    <name type="common">Iberian ribbed newt</name>
    <dbReference type="NCBI Taxonomy" id="8319"/>
    <lineage>
        <taxon>Eukaryota</taxon>
        <taxon>Metazoa</taxon>
        <taxon>Chordata</taxon>
        <taxon>Craniata</taxon>
        <taxon>Vertebrata</taxon>
        <taxon>Euteleostomi</taxon>
        <taxon>Amphibia</taxon>
        <taxon>Batrachia</taxon>
        <taxon>Caudata</taxon>
        <taxon>Salamandroidea</taxon>
        <taxon>Salamandridae</taxon>
        <taxon>Pleurodelinae</taxon>
        <taxon>Pleurodeles</taxon>
    </lineage>
</organism>
<accession>A0AAV7QBZ3</accession>